<proteinExistence type="predicted"/>
<accession>A0A7E5WIM7</accession>
<sequence length="435" mass="49692">MFHYCPNVQNMSYLRFIILLIKFQNSFLTIDSVIYKCKEGRTAGTLSAMALSYIIVALVIQGAFTNANETSTEEFAHSGDAGSYNNDTEAKDDTVKEFNAVPNDWIDFFLIPDSQILPTSSVAMMSHINDSDKTDEEKIEEMKAIAQQITYALQKEMTNLLSYAMSSYDQEVAPETNRGKRSADTPMASTKMINRLLNHIKASTEYQSICIEKMMTAQEIADKYGVDYRPDTEILSELAIKANEQANDMNEMLKDAIEMKNVTRKEEQCHDQDNDSYYVYTVQYPEMSHKDQVLPTQPAMNHHHHVDSYPSHSHYYPYETQIPSPVPNYYSPPVSKRPNFYETVSYGPQDFSPYCTVEPVSFIYPLEDYVEPEPELVGEEMEETVSSKVSVIRGDEPGSATVNHVMTYTVGEASHFRTPQIERLPQHMQYSFFLM</sequence>
<protein>
    <submittedName>
        <fullName evidence="3">Uncharacterized protein LOC113502970</fullName>
    </submittedName>
</protein>
<dbReference type="OrthoDB" id="7348885at2759"/>
<keyword evidence="1" id="KW-0812">Transmembrane</keyword>
<reference evidence="3" key="1">
    <citation type="submission" date="2025-08" db="UniProtKB">
        <authorList>
            <consortium name="RefSeq"/>
        </authorList>
    </citation>
    <scope>IDENTIFICATION</scope>
</reference>
<keyword evidence="1" id="KW-1133">Transmembrane helix</keyword>
<evidence type="ECO:0000256" key="1">
    <source>
        <dbReference type="SAM" id="Phobius"/>
    </source>
</evidence>
<dbReference type="RefSeq" id="XP_026740549.1">
    <property type="nucleotide sequence ID" value="XM_026884748.1"/>
</dbReference>
<dbReference type="GeneID" id="113502970"/>
<keyword evidence="2" id="KW-1185">Reference proteome</keyword>
<dbReference type="AlphaFoldDB" id="A0A7E5WIM7"/>
<dbReference type="InParanoid" id="A0A7E5WIM7"/>
<keyword evidence="1" id="KW-0472">Membrane</keyword>
<gene>
    <name evidence="3" type="primary">LOC113502970</name>
</gene>
<evidence type="ECO:0000313" key="2">
    <source>
        <dbReference type="Proteomes" id="UP000322000"/>
    </source>
</evidence>
<evidence type="ECO:0000313" key="3">
    <source>
        <dbReference type="RefSeq" id="XP_026740549.1"/>
    </source>
</evidence>
<dbReference type="KEGG" id="tnl:113502970"/>
<dbReference type="Proteomes" id="UP000322000">
    <property type="component" value="Chromosome 18"/>
</dbReference>
<organism evidence="2 3">
    <name type="scientific">Trichoplusia ni</name>
    <name type="common">Cabbage looper</name>
    <dbReference type="NCBI Taxonomy" id="7111"/>
    <lineage>
        <taxon>Eukaryota</taxon>
        <taxon>Metazoa</taxon>
        <taxon>Ecdysozoa</taxon>
        <taxon>Arthropoda</taxon>
        <taxon>Hexapoda</taxon>
        <taxon>Insecta</taxon>
        <taxon>Pterygota</taxon>
        <taxon>Neoptera</taxon>
        <taxon>Endopterygota</taxon>
        <taxon>Lepidoptera</taxon>
        <taxon>Glossata</taxon>
        <taxon>Ditrysia</taxon>
        <taxon>Noctuoidea</taxon>
        <taxon>Noctuidae</taxon>
        <taxon>Plusiinae</taxon>
        <taxon>Trichoplusia</taxon>
    </lineage>
</organism>
<feature type="transmembrane region" description="Helical" evidence="1">
    <location>
        <begin position="46"/>
        <end position="64"/>
    </location>
</feature>
<name>A0A7E5WIM7_TRINI</name>